<dbReference type="AlphaFoldDB" id="A0A0D2KA62"/>
<dbReference type="PANTHER" id="PTHR42760">
    <property type="entry name" value="SHORT-CHAIN DEHYDROGENASES/REDUCTASES FAMILY MEMBER"/>
    <property type="match status" value="1"/>
</dbReference>
<dbReference type="InterPro" id="IPR020904">
    <property type="entry name" value="Sc_DH/Rdtase_CS"/>
</dbReference>
<protein>
    <submittedName>
        <fullName evidence="4">Uncharacterized protein</fullName>
    </submittedName>
</protein>
<dbReference type="PANTHER" id="PTHR42760:SF115">
    <property type="entry name" value="3-OXOACYL-[ACYL-CARRIER-PROTEIN] REDUCTASE FABG"/>
    <property type="match status" value="1"/>
</dbReference>
<dbReference type="SUPFAM" id="SSF51735">
    <property type="entry name" value="NAD(P)-binding Rossmann-fold domains"/>
    <property type="match status" value="1"/>
</dbReference>
<dbReference type="STRING" id="1442371.A0A0D2KA62"/>
<evidence type="ECO:0000313" key="4">
    <source>
        <dbReference type="EMBL" id="KIY00060.1"/>
    </source>
</evidence>
<dbReference type="GeneID" id="27709491"/>
<gene>
    <name evidence="4" type="ORF">Z520_03745</name>
</gene>
<dbReference type="OrthoDB" id="5325318at2759"/>
<evidence type="ECO:0000256" key="1">
    <source>
        <dbReference type="ARBA" id="ARBA00006484"/>
    </source>
</evidence>
<dbReference type="GO" id="GO:0016616">
    <property type="term" value="F:oxidoreductase activity, acting on the CH-OH group of donors, NAD or NADP as acceptor"/>
    <property type="evidence" value="ECO:0007669"/>
    <property type="project" value="TreeGrafter"/>
</dbReference>
<dbReference type="InterPro" id="IPR002347">
    <property type="entry name" value="SDR_fam"/>
</dbReference>
<comment type="similarity">
    <text evidence="1">Belongs to the short-chain dehydrogenases/reductases (SDR) family.</text>
</comment>
<dbReference type="InterPro" id="IPR036291">
    <property type="entry name" value="NAD(P)-bd_dom_sf"/>
</dbReference>
<organism evidence="4 5">
    <name type="scientific">Fonsecaea multimorphosa CBS 102226</name>
    <dbReference type="NCBI Taxonomy" id="1442371"/>
    <lineage>
        <taxon>Eukaryota</taxon>
        <taxon>Fungi</taxon>
        <taxon>Dikarya</taxon>
        <taxon>Ascomycota</taxon>
        <taxon>Pezizomycotina</taxon>
        <taxon>Eurotiomycetes</taxon>
        <taxon>Chaetothyriomycetidae</taxon>
        <taxon>Chaetothyriales</taxon>
        <taxon>Herpotrichiellaceae</taxon>
        <taxon>Fonsecaea</taxon>
    </lineage>
</organism>
<dbReference type="PROSITE" id="PS00061">
    <property type="entry name" value="ADH_SHORT"/>
    <property type="match status" value="1"/>
</dbReference>
<proteinExistence type="inferred from homology"/>
<keyword evidence="5" id="KW-1185">Reference proteome</keyword>
<dbReference type="FunFam" id="3.40.50.720:FF:000084">
    <property type="entry name" value="Short-chain dehydrogenase reductase"/>
    <property type="match status" value="1"/>
</dbReference>
<dbReference type="PRINTS" id="PR00081">
    <property type="entry name" value="GDHRDH"/>
</dbReference>
<dbReference type="Gene3D" id="3.40.50.720">
    <property type="entry name" value="NAD(P)-binding Rossmann-like Domain"/>
    <property type="match status" value="1"/>
</dbReference>
<name>A0A0D2KA62_9EURO</name>
<evidence type="ECO:0000313" key="5">
    <source>
        <dbReference type="Proteomes" id="UP000053411"/>
    </source>
</evidence>
<dbReference type="EMBL" id="KN848067">
    <property type="protein sequence ID" value="KIY00060.1"/>
    <property type="molecule type" value="Genomic_DNA"/>
</dbReference>
<keyword evidence="2" id="KW-0521">NADP</keyword>
<dbReference type="VEuPathDB" id="FungiDB:Z520_03745"/>
<keyword evidence="3" id="KW-0560">Oxidoreductase</keyword>
<sequence>MANFSVKGRTALVTGGDSGMGLGYVEALAAAGADVLVFDINAASPSQALLDLKAKYSRLGVTIAYYVADVSSKESLKAAFSKVEAEFGILHICVCNAGINKVADFLEMPWDAHQRLLEVNVLGLYHTAQLAAALMIKSKATSPSIILIGSIAGRNSVKASNHSAYSGTKGAVLGLLPAIAKELGSHGIRVNAISPGYVRTPMTAPYPDLLESWKKETMLGRVGSPEDMMGACIFLASDASKYITAHDLVVDGGKTMW</sequence>
<evidence type="ECO:0000256" key="3">
    <source>
        <dbReference type="ARBA" id="ARBA00023002"/>
    </source>
</evidence>
<reference evidence="4 5" key="1">
    <citation type="submission" date="2015-01" db="EMBL/GenBank/DDBJ databases">
        <title>The Genome Sequence of Fonsecaea multimorphosa CBS 102226.</title>
        <authorList>
            <consortium name="The Broad Institute Genomics Platform"/>
            <person name="Cuomo C."/>
            <person name="de Hoog S."/>
            <person name="Gorbushina A."/>
            <person name="Stielow B."/>
            <person name="Teixiera M."/>
            <person name="Abouelleil A."/>
            <person name="Chapman S.B."/>
            <person name="Priest M."/>
            <person name="Young S.K."/>
            <person name="Wortman J."/>
            <person name="Nusbaum C."/>
            <person name="Birren B."/>
        </authorList>
    </citation>
    <scope>NUCLEOTIDE SEQUENCE [LARGE SCALE GENOMIC DNA]</scope>
    <source>
        <strain evidence="4 5">CBS 102226</strain>
    </source>
</reference>
<dbReference type="Proteomes" id="UP000053411">
    <property type="component" value="Unassembled WGS sequence"/>
</dbReference>
<evidence type="ECO:0000256" key="2">
    <source>
        <dbReference type="ARBA" id="ARBA00022857"/>
    </source>
</evidence>
<dbReference type="RefSeq" id="XP_016634182.1">
    <property type="nucleotide sequence ID" value="XM_016774255.1"/>
</dbReference>
<accession>A0A0D2KA62</accession>
<dbReference type="Pfam" id="PF13561">
    <property type="entry name" value="adh_short_C2"/>
    <property type="match status" value="1"/>
</dbReference>